<dbReference type="GO" id="GO:0005852">
    <property type="term" value="C:eukaryotic translation initiation factor 3 complex"/>
    <property type="evidence" value="ECO:0007669"/>
    <property type="project" value="InterPro"/>
</dbReference>
<dbReference type="GO" id="GO:0003743">
    <property type="term" value="F:translation initiation factor activity"/>
    <property type="evidence" value="ECO:0007669"/>
    <property type="project" value="UniProtKB-KW"/>
</dbReference>
<evidence type="ECO:0008006" key="8">
    <source>
        <dbReference type="Google" id="ProtNLM"/>
    </source>
</evidence>
<feature type="non-terminal residue" evidence="6">
    <location>
        <position position="217"/>
    </location>
</feature>
<dbReference type="GO" id="GO:0003723">
    <property type="term" value="F:RNA binding"/>
    <property type="evidence" value="ECO:0007669"/>
    <property type="project" value="UniProtKB-KW"/>
</dbReference>
<dbReference type="PANTHER" id="PTHR12399:SF3">
    <property type="entry name" value="EUKARYOTIC TRANSLATION INITIATION FACTOR 3 SUBUNIT D"/>
    <property type="match status" value="1"/>
</dbReference>
<evidence type="ECO:0000256" key="3">
    <source>
        <dbReference type="ARBA" id="ARBA00022884"/>
    </source>
</evidence>
<sequence>MVGGFEVGAVPFNPDGWGPPEATTATATNLPFDVPFAPFSRSDKLGRIADWTRSMNHPAKNPKQGGGSDSIFDFTADDSFGPGDEDSTFRLVDSKPAPRPKFGPKWRFNQNRNQLPQRRDEEVEARKREAEKERARRDRLYHLNRPNANSQRREAAVFKSSVDIQPEWNMLDQIPFSTFSKLSFSVPEPEDLLLCGALEYYDRTYDRVTPKNERRLE</sequence>
<keyword evidence="3" id="KW-0694">RNA-binding</keyword>
<evidence type="ECO:0000313" key="7">
    <source>
        <dbReference type="Proteomes" id="UP000233551"/>
    </source>
</evidence>
<dbReference type="InterPro" id="IPR007783">
    <property type="entry name" value="eIF3d"/>
</dbReference>
<gene>
    <name evidence="6" type="ORF">CRG98_000117</name>
</gene>
<dbReference type="PANTHER" id="PTHR12399">
    <property type="entry name" value="EUKARYOTIC TRANSLATION INITIATION FACTOR 3 SUBUNIT 7"/>
    <property type="match status" value="1"/>
</dbReference>
<dbReference type="Pfam" id="PF05091">
    <property type="entry name" value="eIF-3_zeta"/>
    <property type="match status" value="1"/>
</dbReference>
<feature type="compositionally biased region" description="Basic and acidic residues" evidence="5">
    <location>
        <begin position="117"/>
        <end position="135"/>
    </location>
</feature>
<reference evidence="6 7" key="1">
    <citation type="submission" date="2017-11" db="EMBL/GenBank/DDBJ databases">
        <title>De-novo sequencing of pomegranate (Punica granatum L.) genome.</title>
        <authorList>
            <person name="Akparov Z."/>
            <person name="Amiraslanov A."/>
            <person name="Hajiyeva S."/>
            <person name="Abbasov M."/>
            <person name="Kaur K."/>
            <person name="Hamwieh A."/>
            <person name="Solovyev V."/>
            <person name="Salamov A."/>
            <person name="Braich B."/>
            <person name="Kosarev P."/>
            <person name="Mahmoud A."/>
            <person name="Hajiyev E."/>
            <person name="Babayeva S."/>
            <person name="Izzatullayeva V."/>
            <person name="Mammadov A."/>
            <person name="Mammadov A."/>
            <person name="Sharifova S."/>
            <person name="Ojaghi J."/>
            <person name="Eynullazada K."/>
            <person name="Bayramov B."/>
            <person name="Abdulazimova A."/>
            <person name="Shahmuradov I."/>
        </authorList>
    </citation>
    <scope>NUCLEOTIDE SEQUENCE [LARGE SCALE GENOMIC DNA]</scope>
    <source>
        <strain evidence="7">cv. AG2017</strain>
        <tissue evidence="6">Leaf</tissue>
    </source>
</reference>
<evidence type="ECO:0000256" key="2">
    <source>
        <dbReference type="ARBA" id="ARBA00022540"/>
    </source>
</evidence>
<comment type="caution">
    <text evidence="6">The sequence shown here is derived from an EMBL/GenBank/DDBJ whole genome shotgun (WGS) entry which is preliminary data.</text>
</comment>
<keyword evidence="1" id="KW-0963">Cytoplasm</keyword>
<keyword evidence="2" id="KW-0396">Initiation factor</keyword>
<keyword evidence="4" id="KW-0648">Protein biosynthesis</keyword>
<evidence type="ECO:0000313" key="6">
    <source>
        <dbReference type="EMBL" id="PKI79486.1"/>
    </source>
</evidence>
<protein>
    <recommendedName>
        <fullName evidence="8">Eukaryotic translation initiation factor 3 subunit D-like</fullName>
    </recommendedName>
</protein>
<evidence type="ECO:0000256" key="1">
    <source>
        <dbReference type="ARBA" id="ARBA00022490"/>
    </source>
</evidence>
<feature type="region of interest" description="Disordered" evidence="5">
    <location>
        <begin position="53"/>
        <end position="135"/>
    </location>
</feature>
<keyword evidence="7" id="KW-1185">Reference proteome</keyword>
<organism evidence="6 7">
    <name type="scientific">Punica granatum</name>
    <name type="common">Pomegranate</name>
    <dbReference type="NCBI Taxonomy" id="22663"/>
    <lineage>
        <taxon>Eukaryota</taxon>
        <taxon>Viridiplantae</taxon>
        <taxon>Streptophyta</taxon>
        <taxon>Embryophyta</taxon>
        <taxon>Tracheophyta</taxon>
        <taxon>Spermatophyta</taxon>
        <taxon>Magnoliopsida</taxon>
        <taxon>eudicotyledons</taxon>
        <taxon>Gunneridae</taxon>
        <taxon>Pentapetalae</taxon>
        <taxon>rosids</taxon>
        <taxon>malvids</taxon>
        <taxon>Myrtales</taxon>
        <taxon>Lythraceae</taxon>
        <taxon>Punica</taxon>
    </lineage>
</organism>
<evidence type="ECO:0000256" key="4">
    <source>
        <dbReference type="ARBA" id="ARBA00022917"/>
    </source>
</evidence>
<dbReference type="AlphaFoldDB" id="A0A2I0LG75"/>
<dbReference type="EMBL" id="PGOL01000003">
    <property type="protein sequence ID" value="PKI79486.1"/>
    <property type="molecule type" value="Genomic_DNA"/>
</dbReference>
<name>A0A2I0LG75_PUNGR</name>
<accession>A0A2I0LG75</accession>
<dbReference type="Proteomes" id="UP000233551">
    <property type="component" value="Unassembled WGS sequence"/>
</dbReference>
<evidence type="ECO:0000256" key="5">
    <source>
        <dbReference type="SAM" id="MobiDB-lite"/>
    </source>
</evidence>
<dbReference type="STRING" id="22663.A0A2I0LG75"/>
<proteinExistence type="predicted"/>